<accession>A0A1G8QA05</accession>
<gene>
    <name evidence="1" type="ORF">SAMN04488693_1457</name>
</gene>
<sequence>MKQLTKTTELGAQPAETDPFAANLQFLRQELVATVEEIRGRYEGPSPMDEQGQRLLNAAIKDLEELDRRIRAMS</sequence>
<dbReference type="EMBL" id="FNDT01000045">
    <property type="protein sequence ID" value="SDJ00920.1"/>
    <property type="molecule type" value="Genomic_DNA"/>
</dbReference>
<evidence type="ECO:0000313" key="1">
    <source>
        <dbReference type="EMBL" id="SDJ00920.1"/>
    </source>
</evidence>
<dbReference type="RefSeq" id="WP_090588557.1">
    <property type="nucleotide sequence ID" value="NZ_FNDT01000045.1"/>
</dbReference>
<evidence type="ECO:0000313" key="2">
    <source>
        <dbReference type="Proteomes" id="UP000199258"/>
    </source>
</evidence>
<name>A0A1G8QA05_9MICC</name>
<proteinExistence type="predicted"/>
<dbReference type="Proteomes" id="UP000199258">
    <property type="component" value="Unassembled WGS sequence"/>
</dbReference>
<keyword evidence="2" id="KW-1185">Reference proteome</keyword>
<organism evidence="1 2">
    <name type="scientific">Arthrobacter subterraneus</name>
    <dbReference type="NCBI Taxonomy" id="335973"/>
    <lineage>
        <taxon>Bacteria</taxon>
        <taxon>Bacillati</taxon>
        <taxon>Actinomycetota</taxon>
        <taxon>Actinomycetes</taxon>
        <taxon>Micrococcales</taxon>
        <taxon>Micrococcaceae</taxon>
        <taxon>Arthrobacter</taxon>
    </lineage>
</organism>
<dbReference type="STRING" id="335973.SAMN04488693_1457"/>
<dbReference type="AlphaFoldDB" id="A0A1G8QA05"/>
<protein>
    <submittedName>
        <fullName evidence="1">Uncharacterized protein</fullName>
    </submittedName>
</protein>
<reference evidence="1 2" key="1">
    <citation type="submission" date="2016-10" db="EMBL/GenBank/DDBJ databases">
        <authorList>
            <person name="de Groot N.N."/>
        </authorList>
    </citation>
    <scope>NUCLEOTIDE SEQUENCE [LARGE SCALE GENOMIC DNA]</scope>
    <source>
        <strain evidence="1 2">NP_1H</strain>
    </source>
</reference>